<accession>A0A1B9E970</accession>
<dbReference type="EMBL" id="LVEP01000005">
    <property type="protein sequence ID" value="OCB78486.1"/>
    <property type="molecule type" value="Genomic_DNA"/>
</dbReference>
<reference evidence="2 3" key="1">
    <citation type="submission" date="2016-03" db="EMBL/GenBank/DDBJ databases">
        <authorList>
            <person name="Ploux O."/>
        </authorList>
    </citation>
    <scope>NUCLEOTIDE SEQUENCE [LARGE SCALE GENOMIC DNA]</scope>
    <source>
        <strain evidence="2 3">LPB0076</strain>
    </source>
</reference>
<proteinExistence type="predicted"/>
<keyword evidence="1" id="KW-0812">Transmembrane</keyword>
<keyword evidence="1" id="KW-1133">Transmembrane helix</keyword>
<feature type="transmembrane region" description="Helical" evidence="1">
    <location>
        <begin position="88"/>
        <end position="113"/>
    </location>
</feature>
<evidence type="ECO:0000313" key="3">
    <source>
        <dbReference type="Proteomes" id="UP000093510"/>
    </source>
</evidence>
<protein>
    <recommendedName>
        <fullName evidence="4">DUF456 domain-containing protein</fullName>
    </recommendedName>
</protein>
<keyword evidence="3" id="KW-1185">Reference proteome</keyword>
<evidence type="ECO:0008006" key="4">
    <source>
        <dbReference type="Google" id="ProtNLM"/>
    </source>
</evidence>
<dbReference type="PANTHER" id="PTHR39165:SF1">
    <property type="entry name" value="DUF456 DOMAIN-CONTAINING PROTEIN"/>
    <property type="match status" value="1"/>
</dbReference>
<gene>
    <name evidence="2" type="ORF">LPBF_02180</name>
</gene>
<evidence type="ECO:0000256" key="1">
    <source>
        <dbReference type="SAM" id="Phobius"/>
    </source>
</evidence>
<dbReference type="PANTHER" id="PTHR39165">
    <property type="entry name" value="IG HYPOTHETICAL 17883"/>
    <property type="match status" value="1"/>
</dbReference>
<dbReference type="OrthoDB" id="9808460at2"/>
<dbReference type="Pfam" id="PF04306">
    <property type="entry name" value="DUF456"/>
    <property type="match status" value="1"/>
</dbReference>
<keyword evidence="1" id="KW-0472">Membrane</keyword>
<dbReference type="STRING" id="1763534.GCA_001831475_00494"/>
<feature type="transmembrane region" description="Helical" evidence="1">
    <location>
        <begin position="133"/>
        <end position="159"/>
    </location>
</feature>
<dbReference type="InterPro" id="IPR007403">
    <property type="entry name" value="DUF456"/>
</dbReference>
<dbReference type="RefSeq" id="WP_066331912.1">
    <property type="nucleotide sequence ID" value="NZ_CP017688.1"/>
</dbReference>
<sequence length="165" mass="17848">MDLVFLIIGLVLMLIGILGSVLPVLPGLFFSWLGLLLLYFTKAVPVDYWVIGSTLVITLVLSILDYIIPAQGTKRFGGSKYGIWGTNIGLVLGIILPIPFGVIIGPFLGALTGELLFNNASSKKAFKAATGSFLGFLGSSFIQLLATVLFLGLYILIAWKYKEQF</sequence>
<comment type="caution">
    <text evidence="2">The sequence shown here is derived from an EMBL/GenBank/DDBJ whole genome shotgun (WGS) entry which is preliminary data.</text>
</comment>
<feature type="transmembrane region" description="Helical" evidence="1">
    <location>
        <begin position="46"/>
        <end position="68"/>
    </location>
</feature>
<dbReference type="AlphaFoldDB" id="A0A1B9E970"/>
<evidence type="ECO:0000313" key="2">
    <source>
        <dbReference type="EMBL" id="OCB78486.1"/>
    </source>
</evidence>
<name>A0A1B9E970_9FLAO</name>
<dbReference type="Proteomes" id="UP000093510">
    <property type="component" value="Unassembled WGS sequence"/>
</dbReference>
<organism evidence="2 3">
    <name type="scientific">Flavobacterium crassostreae</name>
    <dbReference type="NCBI Taxonomy" id="1763534"/>
    <lineage>
        <taxon>Bacteria</taxon>
        <taxon>Pseudomonadati</taxon>
        <taxon>Bacteroidota</taxon>
        <taxon>Flavobacteriia</taxon>
        <taxon>Flavobacteriales</taxon>
        <taxon>Flavobacteriaceae</taxon>
        <taxon>Flavobacterium</taxon>
    </lineage>
</organism>
<feature type="transmembrane region" description="Helical" evidence="1">
    <location>
        <begin position="7"/>
        <end position="40"/>
    </location>
</feature>